<reference evidence="1" key="1">
    <citation type="submission" date="2010-10" db="EMBL/GenBank/DDBJ databases">
        <title>Complete sequence of chromosome of Geobacillus sp. Y4.1MC1.</title>
        <authorList>
            <consortium name="US DOE Joint Genome Institute"/>
            <person name="Lucas S."/>
            <person name="Copeland A."/>
            <person name="Lapidus A."/>
            <person name="Cheng J.-F."/>
            <person name="Bruce D."/>
            <person name="Goodwin L."/>
            <person name="Pitluck S."/>
            <person name="Chertkov O."/>
            <person name="Zhang X."/>
            <person name="Detter J.C."/>
            <person name="Han C."/>
            <person name="Tapia R."/>
            <person name="Land M."/>
            <person name="Hauser L."/>
            <person name="Jeffries C."/>
            <person name="Kyrpides N."/>
            <person name="Ivanova N."/>
            <person name="Ovchinnikova G."/>
            <person name="Brumm P."/>
            <person name="Mead D."/>
            <person name="Woyke T."/>
        </authorList>
    </citation>
    <scope>NUCLEOTIDE SEQUENCE [LARGE SCALE GENOMIC DNA]</scope>
    <source>
        <strain evidence="1">Y4.1MC1</strain>
    </source>
</reference>
<proteinExistence type="predicted"/>
<evidence type="ECO:0000313" key="1">
    <source>
        <dbReference type="EMBL" id="ADP74235.1"/>
    </source>
</evidence>
<dbReference type="InterPro" id="IPR025454">
    <property type="entry name" value="DUF4275"/>
</dbReference>
<name>A0A7U3YEA9_GEOS0</name>
<protein>
    <recommendedName>
        <fullName evidence="2">DUF4275 domain-containing protein</fullName>
    </recommendedName>
</protein>
<gene>
    <name evidence="1" type="ORF">GY4MC1_1435</name>
</gene>
<dbReference type="KEGG" id="gmc:GY4MC1_1435"/>
<evidence type="ECO:0008006" key="2">
    <source>
        <dbReference type="Google" id="ProtNLM"/>
    </source>
</evidence>
<dbReference type="AlphaFoldDB" id="A0A7U3YEA9"/>
<accession>A0A7U3YEA9</accession>
<organism evidence="1">
    <name type="scientific">Geobacillus sp. (strain Y4.1MC1)</name>
    <dbReference type="NCBI Taxonomy" id="581103"/>
    <lineage>
        <taxon>Bacteria</taxon>
        <taxon>Bacillati</taxon>
        <taxon>Bacillota</taxon>
        <taxon>Bacilli</taxon>
        <taxon>Bacillales</taxon>
        <taxon>Anoxybacillaceae</taxon>
        <taxon>Geobacillus</taxon>
    </lineage>
</organism>
<sequence>MNIRKRWKNRGIMIEEWPGKGEEFRKRWEQVFADAISPQEKQSIYFDQFLWHIFSYENLPCLEGKEAMRAFHEMNRVICYLFYQEREETYMLINAENLRAEGLRNEHDVCVVDPHFMWTHVQTHEDYCGPYFYRKE</sequence>
<dbReference type="EMBL" id="CP002293">
    <property type="protein sequence ID" value="ADP74235.1"/>
    <property type="molecule type" value="Genomic_DNA"/>
</dbReference>
<dbReference type="Pfam" id="PF14101">
    <property type="entry name" value="DUF4275"/>
    <property type="match status" value="1"/>
</dbReference>